<organism evidence="1 2">
    <name type="scientific">Salix udensis</name>
    <dbReference type="NCBI Taxonomy" id="889485"/>
    <lineage>
        <taxon>Eukaryota</taxon>
        <taxon>Viridiplantae</taxon>
        <taxon>Streptophyta</taxon>
        <taxon>Embryophyta</taxon>
        <taxon>Tracheophyta</taxon>
        <taxon>Spermatophyta</taxon>
        <taxon>Magnoliopsida</taxon>
        <taxon>eudicotyledons</taxon>
        <taxon>Gunneridae</taxon>
        <taxon>Pentapetalae</taxon>
        <taxon>rosids</taxon>
        <taxon>fabids</taxon>
        <taxon>Malpighiales</taxon>
        <taxon>Salicaceae</taxon>
        <taxon>Saliceae</taxon>
        <taxon>Salix</taxon>
    </lineage>
</organism>
<proteinExistence type="predicted"/>
<dbReference type="AlphaFoldDB" id="A0AAD6KJJ2"/>
<name>A0AAD6KJJ2_9ROSI</name>
<evidence type="ECO:0000313" key="2">
    <source>
        <dbReference type="Proteomes" id="UP001162972"/>
    </source>
</evidence>
<evidence type="ECO:0000313" key="1">
    <source>
        <dbReference type="EMBL" id="KAJ6423547.1"/>
    </source>
</evidence>
<sequence length="186" mass="21519">MELPDQDQENKFPDIIKKVRRGKAPLKEKALKDFYDVAEMIIVKHKIQSWNLPTLWDRASYLVDSPFPPPRALAFRGLQPTFRPMHWELDEDQLLLKLFDLALELIIEKEGMLGEVMALFQDMHLKPGLQPALKLALHWGPQSQRLRVLPFLGIQQATLFRLHNRVKHPKSALAPYPTTRTITSPS</sequence>
<dbReference type="EMBL" id="JAPFFJ010000006">
    <property type="protein sequence ID" value="KAJ6423547.1"/>
    <property type="molecule type" value="Genomic_DNA"/>
</dbReference>
<comment type="caution">
    <text evidence="1">The sequence shown here is derived from an EMBL/GenBank/DDBJ whole genome shotgun (WGS) entry which is preliminary data.</text>
</comment>
<protein>
    <submittedName>
        <fullName evidence="1">Uncharacterized protein</fullName>
    </submittedName>
</protein>
<dbReference type="Proteomes" id="UP001162972">
    <property type="component" value="Chromosome 16"/>
</dbReference>
<accession>A0AAD6KJJ2</accession>
<keyword evidence="2" id="KW-1185">Reference proteome</keyword>
<gene>
    <name evidence="1" type="ORF">OIU84_024502</name>
</gene>
<reference evidence="1 2" key="1">
    <citation type="journal article" date="2023" name="Int. J. Mol. Sci.">
        <title>De Novo Assembly and Annotation of 11 Diverse Shrub Willow (Salix) Genomes Reveals Novel Gene Organization in Sex-Linked Regions.</title>
        <authorList>
            <person name="Hyden B."/>
            <person name="Feng K."/>
            <person name="Yates T.B."/>
            <person name="Jawdy S."/>
            <person name="Cereghino C."/>
            <person name="Smart L.B."/>
            <person name="Muchero W."/>
        </authorList>
    </citation>
    <scope>NUCLEOTIDE SEQUENCE [LARGE SCALE GENOMIC DNA]</scope>
    <source>
        <tissue evidence="1">Shoot tip</tissue>
    </source>
</reference>